<evidence type="ECO:0000259" key="2">
    <source>
        <dbReference type="PROSITE" id="PS50158"/>
    </source>
</evidence>
<comment type="caution">
    <text evidence="3">The sequence shown here is derived from an EMBL/GenBank/DDBJ whole genome shotgun (WGS) entry which is preliminary data.</text>
</comment>
<keyword evidence="1" id="KW-0479">Metal-binding</keyword>
<organism evidence="3 4">
    <name type="scientific">Ladona fulva</name>
    <name type="common">Scarce chaser dragonfly</name>
    <name type="synonym">Libellula fulva</name>
    <dbReference type="NCBI Taxonomy" id="123851"/>
    <lineage>
        <taxon>Eukaryota</taxon>
        <taxon>Metazoa</taxon>
        <taxon>Ecdysozoa</taxon>
        <taxon>Arthropoda</taxon>
        <taxon>Hexapoda</taxon>
        <taxon>Insecta</taxon>
        <taxon>Pterygota</taxon>
        <taxon>Palaeoptera</taxon>
        <taxon>Odonata</taxon>
        <taxon>Epiprocta</taxon>
        <taxon>Anisoptera</taxon>
        <taxon>Libelluloidea</taxon>
        <taxon>Libellulidae</taxon>
        <taxon>Ladona</taxon>
    </lineage>
</organism>
<evidence type="ECO:0000313" key="3">
    <source>
        <dbReference type="EMBL" id="KAG8239246.1"/>
    </source>
</evidence>
<dbReference type="OrthoDB" id="6631296at2759"/>
<feature type="domain" description="CCHC-type" evidence="2">
    <location>
        <begin position="242"/>
        <end position="257"/>
    </location>
</feature>
<reference evidence="3" key="1">
    <citation type="submission" date="2013-04" db="EMBL/GenBank/DDBJ databases">
        <authorList>
            <person name="Qu J."/>
            <person name="Murali S.C."/>
            <person name="Bandaranaike D."/>
            <person name="Bellair M."/>
            <person name="Blankenburg K."/>
            <person name="Chao H."/>
            <person name="Dinh H."/>
            <person name="Doddapaneni H."/>
            <person name="Downs B."/>
            <person name="Dugan-Rocha S."/>
            <person name="Elkadiri S."/>
            <person name="Gnanaolivu R.D."/>
            <person name="Hernandez B."/>
            <person name="Javaid M."/>
            <person name="Jayaseelan J.C."/>
            <person name="Lee S."/>
            <person name="Li M."/>
            <person name="Ming W."/>
            <person name="Munidasa M."/>
            <person name="Muniz J."/>
            <person name="Nguyen L."/>
            <person name="Ongeri F."/>
            <person name="Osuji N."/>
            <person name="Pu L.-L."/>
            <person name="Puazo M."/>
            <person name="Qu C."/>
            <person name="Quiroz J."/>
            <person name="Raj R."/>
            <person name="Weissenberger G."/>
            <person name="Xin Y."/>
            <person name="Zou X."/>
            <person name="Han Y."/>
            <person name="Richards S."/>
            <person name="Worley K."/>
            <person name="Muzny D."/>
            <person name="Gibbs R."/>
        </authorList>
    </citation>
    <scope>NUCLEOTIDE SEQUENCE</scope>
    <source>
        <strain evidence="3">Sampled in the wild</strain>
    </source>
</reference>
<accession>A0A8K0KSX8</accession>
<proteinExistence type="predicted"/>
<gene>
    <name evidence="3" type="ORF">J437_LFUL010636</name>
</gene>
<dbReference type="Pfam" id="PF03564">
    <property type="entry name" value="DUF1759"/>
    <property type="match status" value="1"/>
</dbReference>
<dbReference type="InterPro" id="IPR005312">
    <property type="entry name" value="DUF1759"/>
</dbReference>
<evidence type="ECO:0000313" key="4">
    <source>
        <dbReference type="Proteomes" id="UP000792457"/>
    </source>
</evidence>
<keyword evidence="4" id="KW-1185">Reference proteome</keyword>
<name>A0A8K0KSX8_LADFU</name>
<sequence length="470" mass="52042">MQVGEEVEEKYYFILSISRRAVNPSTTNELTLGFRDLFKSVVHDGTDIASVEKFNYLKASLQGKALALIASVPFGDAHYDSAWKELCEHYDNPRILGFDYLDKILEFPVSSSGSLSALQSLAARVVDEVTLALFEETLNDEPFPSVTQLLSFVKKRIKVLQTSFGPRRSLNSKVSSAHKYSHSARVVMPILVSNTHPEKCKGERVTQHCPFCESTHSLEKCPKYLVMNVTNRAGFVRSKKHCFNCLKSGHWAPRCQQKGMCCTICKRYHNTSLHSERISWQRNRSSVQQSSSPGQTPRSLAHLQSQITSTTLSSCVNSHSTYLTVLGTALVHVRNSNGSIVPLHIMVDSRSQVSAISSAAVRRLNLPVSPYHGSLFGLSQTPLRRPEGCVLLSLSPLHNSSPVLNTKSVVLPHLTSKLPPVPLPSFIRSSVSHLYMADSGFDKPDFVDLILGVDLFPKIFLGGAESFRGL</sequence>
<evidence type="ECO:0000256" key="1">
    <source>
        <dbReference type="PROSITE-ProRule" id="PRU00047"/>
    </source>
</evidence>
<dbReference type="InterPro" id="IPR001878">
    <property type="entry name" value="Znf_CCHC"/>
</dbReference>
<protein>
    <recommendedName>
        <fullName evidence="2">CCHC-type domain-containing protein</fullName>
    </recommendedName>
</protein>
<dbReference type="PANTHER" id="PTHR47331:SF5">
    <property type="entry name" value="RIBONUCLEASE H"/>
    <property type="match status" value="1"/>
</dbReference>
<dbReference type="PROSITE" id="PS50158">
    <property type="entry name" value="ZF_CCHC"/>
    <property type="match status" value="1"/>
</dbReference>
<keyword evidence="1" id="KW-0863">Zinc-finger</keyword>
<dbReference type="Proteomes" id="UP000792457">
    <property type="component" value="Unassembled WGS sequence"/>
</dbReference>
<dbReference type="GO" id="GO:0003676">
    <property type="term" value="F:nucleic acid binding"/>
    <property type="evidence" value="ECO:0007669"/>
    <property type="project" value="InterPro"/>
</dbReference>
<dbReference type="AlphaFoldDB" id="A0A8K0KSX8"/>
<dbReference type="PANTHER" id="PTHR47331">
    <property type="entry name" value="PHD-TYPE DOMAIN-CONTAINING PROTEIN"/>
    <property type="match status" value="1"/>
</dbReference>
<keyword evidence="1" id="KW-0862">Zinc</keyword>
<dbReference type="EMBL" id="KZ309568">
    <property type="protein sequence ID" value="KAG8239246.1"/>
    <property type="molecule type" value="Genomic_DNA"/>
</dbReference>
<dbReference type="GO" id="GO:0008270">
    <property type="term" value="F:zinc ion binding"/>
    <property type="evidence" value="ECO:0007669"/>
    <property type="project" value="UniProtKB-KW"/>
</dbReference>
<reference evidence="3" key="2">
    <citation type="submission" date="2017-10" db="EMBL/GenBank/DDBJ databases">
        <title>Ladona fulva Genome sequencing and assembly.</title>
        <authorList>
            <person name="Murali S."/>
            <person name="Richards S."/>
            <person name="Bandaranaike D."/>
            <person name="Bellair M."/>
            <person name="Blankenburg K."/>
            <person name="Chao H."/>
            <person name="Dinh H."/>
            <person name="Doddapaneni H."/>
            <person name="Dugan-Rocha S."/>
            <person name="Elkadiri S."/>
            <person name="Gnanaolivu R."/>
            <person name="Hernandez B."/>
            <person name="Skinner E."/>
            <person name="Javaid M."/>
            <person name="Lee S."/>
            <person name="Li M."/>
            <person name="Ming W."/>
            <person name="Munidasa M."/>
            <person name="Muniz J."/>
            <person name="Nguyen L."/>
            <person name="Hughes D."/>
            <person name="Osuji N."/>
            <person name="Pu L.-L."/>
            <person name="Puazo M."/>
            <person name="Qu C."/>
            <person name="Quiroz J."/>
            <person name="Raj R."/>
            <person name="Weissenberger G."/>
            <person name="Xin Y."/>
            <person name="Zou X."/>
            <person name="Han Y."/>
            <person name="Worley K."/>
            <person name="Muzny D."/>
            <person name="Gibbs R."/>
        </authorList>
    </citation>
    <scope>NUCLEOTIDE SEQUENCE</scope>
    <source>
        <strain evidence="3">Sampled in the wild</strain>
    </source>
</reference>